<proteinExistence type="predicted"/>
<dbReference type="InterPro" id="IPR051265">
    <property type="entry name" value="HIBADH-related_NP60_sf"/>
</dbReference>
<dbReference type="SMART" id="SM00293">
    <property type="entry name" value="PWWP"/>
    <property type="match status" value="1"/>
</dbReference>
<dbReference type="Pfam" id="PF03446">
    <property type="entry name" value="NAD_binding_2"/>
    <property type="match status" value="1"/>
</dbReference>
<gene>
    <name evidence="4" type="primary">AGAP009949</name>
    <name evidence="4" type="ORF">CEXT_601761</name>
</gene>
<dbReference type="AlphaFoldDB" id="A0AAV4MMU5"/>
<dbReference type="SUPFAM" id="SSF51735">
    <property type="entry name" value="NAD(P)-binding Rossmann-fold domains"/>
    <property type="match status" value="1"/>
</dbReference>
<accession>A0AAV4MMU5</accession>
<protein>
    <submittedName>
        <fullName evidence="4">Oxidoreductase GLYR1 homolog</fullName>
    </submittedName>
</protein>
<dbReference type="Proteomes" id="UP001054945">
    <property type="component" value="Unassembled WGS sequence"/>
</dbReference>
<dbReference type="Gene3D" id="2.30.30.140">
    <property type="match status" value="1"/>
</dbReference>
<reference evidence="4 5" key="1">
    <citation type="submission" date="2021-06" db="EMBL/GenBank/DDBJ databases">
        <title>Caerostris extrusa draft genome.</title>
        <authorList>
            <person name="Kono N."/>
            <person name="Arakawa K."/>
        </authorList>
    </citation>
    <scope>NUCLEOTIDE SEQUENCE [LARGE SCALE GENOMIC DNA]</scope>
</reference>
<dbReference type="Gene3D" id="3.40.50.720">
    <property type="entry name" value="NAD(P)-binding Rossmann-like Domain"/>
    <property type="match status" value="1"/>
</dbReference>
<evidence type="ECO:0000313" key="4">
    <source>
        <dbReference type="EMBL" id="GIX73356.1"/>
    </source>
</evidence>
<dbReference type="PANTHER" id="PTHR43580">
    <property type="entry name" value="OXIDOREDUCTASE GLYR1-RELATED"/>
    <property type="match status" value="1"/>
</dbReference>
<dbReference type="PANTHER" id="PTHR43580:SF2">
    <property type="entry name" value="CYTOKINE-LIKE NUCLEAR FACTOR N-PAC"/>
    <property type="match status" value="1"/>
</dbReference>
<feature type="coiled-coil region" evidence="1">
    <location>
        <begin position="65"/>
        <end position="102"/>
    </location>
</feature>
<dbReference type="InterPro" id="IPR000313">
    <property type="entry name" value="PWWP_dom"/>
</dbReference>
<evidence type="ECO:0000313" key="5">
    <source>
        <dbReference type="Proteomes" id="UP001054945"/>
    </source>
</evidence>
<name>A0AAV4MMU5_CAEEX</name>
<evidence type="ECO:0000256" key="1">
    <source>
        <dbReference type="SAM" id="Coils"/>
    </source>
</evidence>
<sequence>MKIGDLCFAKLKGFPYWPGKIIEPPEKIKNMKARIRRQNIVFIFFGPGNYAWVSAKNITLNTDKLREIAIKKKHLRKGIKEFEEEEREMKKIREIEENSLRQGRIRNCFVQLHRLTGNENSFPEKSSQKLLFRGEQGNDNIMEVDGNIQTLHEPGSSTVHEILPHLIAENSTQSSSFLSKECKDDLSKPPSEIHNLNEPDPSSALSFINCPEINTKFGFIGSGEIGRGIIQNLLKADCHIAILERREGILQGNCCGKGFVQLATVDVRTSSAISTAIRNAGGKYLEAPCLGSESRALDGELLILASGDESVFTECEMAFHNFGKTTYLGPYVKVANQLSVIVGLFFNAFNRSYTESMQIVKTFGLSTKDFESVLKIVNDDKSLVNLCQFPLERNFNSGDRIKQVVKKLNLNALLTSSFP</sequence>
<evidence type="ECO:0000259" key="3">
    <source>
        <dbReference type="PROSITE" id="PS50812"/>
    </source>
</evidence>
<dbReference type="InterPro" id="IPR006115">
    <property type="entry name" value="6PGDH_NADP-bd"/>
</dbReference>
<dbReference type="PROSITE" id="PS50812">
    <property type="entry name" value="PWWP"/>
    <property type="match status" value="1"/>
</dbReference>
<feature type="region of interest" description="Disordered" evidence="2">
    <location>
        <begin position="174"/>
        <end position="199"/>
    </location>
</feature>
<keyword evidence="1" id="KW-0175">Coiled coil</keyword>
<dbReference type="EMBL" id="BPLR01002403">
    <property type="protein sequence ID" value="GIX73356.1"/>
    <property type="molecule type" value="Genomic_DNA"/>
</dbReference>
<evidence type="ECO:0000256" key="2">
    <source>
        <dbReference type="SAM" id="MobiDB-lite"/>
    </source>
</evidence>
<comment type="caution">
    <text evidence="4">The sequence shown here is derived from an EMBL/GenBank/DDBJ whole genome shotgun (WGS) entry which is preliminary data.</text>
</comment>
<dbReference type="Pfam" id="PF00855">
    <property type="entry name" value="PWWP"/>
    <property type="match status" value="1"/>
</dbReference>
<keyword evidence="5" id="KW-1185">Reference proteome</keyword>
<dbReference type="SUPFAM" id="SSF63748">
    <property type="entry name" value="Tudor/PWWP/MBT"/>
    <property type="match status" value="1"/>
</dbReference>
<dbReference type="InterPro" id="IPR036291">
    <property type="entry name" value="NAD(P)-bd_dom_sf"/>
</dbReference>
<feature type="domain" description="PWWP" evidence="3">
    <location>
        <begin position="3"/>
        <end position="64"/>
    </location>
</feature>
<organism evidence="4 5">
    <name type="scientific">Caerostris extrusa</name>
    <name type="common">Bark spider</name>
    <name type="synonym">Caerostris bankana</name>
    <dbReference type="NCBI Taxonomy" id="172846"/>
    <lineage>
        <taxon>Eukaryota</taxon>
        <taxon>Metazoa</taxon>
        <taxon>Ecdysozoa</taxon>
        <taxon>Arthropoda</taxon>
        <taxon>Chelicerata</taxon>
        <taxon>Arachnida</taxon>
        <taxon>Araneae</taxon>
        <taxon>Araneomorphae</taxon>
        <taxon>Entelegynae</taxon>
        <taxon>Araneoidea</taxon>
        <taxon>Araneidae</taxon>
        <taxon>Caerostris</taxon>
    </lineage>
</organism>
<dbReference type="GO" id="GO:0050661">
    <property type="term" value="F:NADP binding"/>
    <property type="evidence" value="ECO:0007669"/>
    <property type="project" value="InterPro"/>
</dbReference>